<dbReference type="STRING" id="1003195.SCATT_02910"/>
<dbReference type="PANTHER" id="PTHR38839">
    <property type="entry name" value="TRANSCRIPTIONAL REGULATOR WHID-RELATED"/>
    <property type="match status" value="1"/>
</dbReference>
<comment type="PTM">
    <text evidence="11">Upon Fe-S cluster removal intramolecular disulfide bonds are formed.</text>
</comment>
<evidence type="ECO:0000256" key="9">
    <source>
        <dbReference type="ARBA" id="ARBA00023157"/>
    </source>
</evidence>
<dbReference type="HOGENOM" id="CLU_106245_6_2_11"/>
<keyword evidence="5 11" id="KW-0408">Iron</keyword>
<evidence type="ECO:0000313" key="14">
    <source>
        <dbReference type="Proteomes" id="UP000007842"/>
    </source>
</evidence>
<dbReference type="InterPro" id="IPR003482">
    <property type="entry name" value="Whib"/>
</dbReference>
<name>F8JNT3_STREN</name>
<dbReference type="HAMAP" id="MF_01479">
    <property type="entry name" value="WhiB"/>
    <property type="match status" value="1"/>
</dbReference>
<comment type="similarity">
    <text evidence="2 11">Belongs to the WhiB family.</text>
</comment>
<keyword evidence="10 11" id="KW-0804">Transcription</keyword>
<feature type="binding site" evidence="11">
    <location>
        <position position="46"/>
    </location>
    <ligand>
        <name>[4Fe-4S] cluster</name>
        <dbReference type="ChEBI" id="CHEBI:49883"/>
    </ligand>
</feature>
<feature type="domain" description="4Fe-4S Wbl-type" evidence="12">
    <location>
        <begin position="8"/>
        <end position="70"/>
    </location>
</feature>
<dbReference type="GO" id="GO:0003677">
    <property type="term" value="F:DNA binding"/>
    <property type="evidence" value="ECO:0007669"/>
    <property type="project" value="UniProtKB-UniRule"/>
</dbReference>
<dbReference type="KEGG" id="scy:SCATT_02910"/>
<gene>
    <name evidence="11" type="primary">whiB</name>
    <name evidence="13" type="ordered locus">SCATT_02910</name>
</gene>
<dbReference type="PATRIC" id="fig|1003195.11.peg.1924"/>
<evidence type="ECO:0000313" key="13">
    <source>
        <dbReference type="EMBL" id="AEW92662.1"/>
    </source>
</evidence>
<accession>F8JNT3</accession>
<sequence length="89" mass="10127">MAWRDRAACRHEDPELFFPVGTGVPAQLQTEAAKQVCRGCPVADECLHWALTMGQDSGVWGGTDPDERRLLHLAARREERRVRHRVHRG</sequence>
<dbReference type="GO" id="GO:0045892">
    <property type="term" value="P:negative regulation of DNA-templated transcription"/>
    <property type="evidence" value="ECO:0007669"/>
    <property type="project" value="TreeGrafter"/>
</dbReference>
<evidence type="ECO:0000256" key="8">
    <source>
        <dbReference type="ARBA" id="ARBA00023125"/>
    </source>
</evidence>
<evidence type="ECO:0000256" key="3">
    <source>
        <dbReference type="ARBA" id="ARBA00022485"/>
    </source>
</evidence>
<keyword evidence="7 11" id="KW-0805">Transcription regulation</keyword>
<dbReference type="GO" id="GO:0035731">
    <property type="term" value="F:dinitrosyl-iron complex binding"/>
    <property type="evidence" value="ECO:0007669"/>
    <property type="project" value="UniProtKB-UniRule"/>
</dbReference>
<comment type="subcellular location">
    <subcellularLocation>
        <location evidence="1 11">Cytoplasm</location>
    </subcellularLocation>
</comment>
<dbReference type="GO" id="GO:0005737">
    <property type="term" value="C:cytoplasm"/>
    <property type="evidence" value="ECO:0007669"/>
    <property type="project" value="UniProtKB-SubCell"/>
</dbReference>
<keyword evidence="9 11" id="KW-1015">Disulfide bond</keyword>
<keyword evidence="11" id="KW-0963">Cytoplasm</keyword>
<comment type="cofactor">
    <cofactor evidence="11">
        <name>[4Fe-4S] cluster</name>
        <dbReference type="ChEBI" id="CHEBI:49883"/>
    </cofactor>
    <text evidence="11">Binds 1 [4Fe-4S] cluster per subunit. Following nitrosylation of the [4Fe-4S] cluster binds 1 [4Fe-8(NO)] cluster per subunit.</text>
</comment>
<evidence type="ECO:0000256" key="5">
    <source>
        <dbReference type="ARBA" id="ARBA00023004"/>
    </source>
</evidence>
<feature type="binding site" evidence="11">
    <location>
        <position position="37"/>
    </location>
    <ligand>
        <name>[4Fe-4S] cluster</name>
        <dbReference type="ChEBI" id="CHEBI:49883"/>
    </ligand>
</feature>
<feature type="binding site" evidence="11">
    <location>
        <position position="40"/>
    </location>
    <ligand>
        <name>[4Fe-4S] cluster</name>
        <dbReference type="ChEBI" id="CHEBI:49883"/>
    </ligand>
</feature>
<accession>G8WMU3</accession>
<comment type="function">
    <text evidence="11">Acts as a transcriptional regulator. Probably redox-responsive. The apo- but not holo-form probably binds DNA.</text>
</comment>
<dbReference type="KEGG" id="sct:SCAT_0280"/>
<evidence type="ECO:0000256" key="4">
    <source>
        <dbReference type="ARBA" id="ARBA00022723"/>
    </source>
</evidence>
<proteinExistence type="inferred from homology"/>
<dbReference type="Pfam" id="PF02467">
    <property type="entry name" value="Whib"/>
    <property type="match status" value="1"/>
</dbReference>
<keyword evidence="6 11" id="KW-0411">Iron-sulfur</keyword>
<dbReference type="Proteomes" id="UP000007842">
    <property type="component" value="Chromosome"/>
</dbReference>
<dbReference type="InterPro" id="IPR034768">
    <property type="entry name" value="4FE4S_WBL"/>
</dbReference>
<dbReference type="AlphaFoldDB" id="F8JNT3"/>
<dbReference type="OrthoDB" id="8104048at2"/>
<keyword evidence="3 11" id="KW-0004">4Fe-4S</keyword>
<protein>
    <recommendedName>
        <fullName evidence="11">Transcriptional regulator WhiB</fullName>
    </recommendedName>
</protein>
<feature type="binding site" evidence="11">
    <location>
        <position position="9"/>
    </location>
    <ligand>
        <name>[4Fe-4S] cluster</name>
        <dbReference type="ChEBI" id="CHEBI:49883"/>
    </ligand>
</feature>
<reference evidence="14" key="1">
    <citation type="submission" date="2011-12" db="EMBL/GenBank/DDBJ databases">
        <title>Complete genome sequence of Streptomyces cattleya strain DSM 46488.</title>
        <authorList>
            <person name="Ou H.-Y."/>
            <person name="Li P."/>
            <person name="Zhao C."/>
            <person name="O'Hagan D."/>
            <person name="Deng Z."/>
        </authorList>
    </citation>
    <scope>NUCLEOTIDE SEQUENCE [LARGE SCALE GENOMIC DNA]</scope>
    <source>
        <strain evidence="14">ATCC 35852 / DSM 46488 / JCM 4925 / NBRC 14057 / NRRL 8057</strain>
    </source>
</reference>
<dbReference type="PROSITE" id="PS51674">
    <property type="entry name" value="4FE4S_WBL"/>
    <property type="match status" value="1"/>
</dbReference>
<keyword evidence="4 11" id="KW-0479">Metal-binding</keyword>
<comment type="PTM">
    <text evidence="11">The Fe-S cluster can be nitrosylated by nitric oxide (NO).</text>
</comment>
<evidence type="ECO:0000256" key="2">
    <source>
        <dbReference type="ARBA" id="ARBA00006597"/>
    </source>
</evidence>
<keyword evidence="8 11" id="KW-0238">DNA-binding</keyword>
<evidence type="ECO:0000256" key="11">
    <source>
        <dbReference type="HAMAP-Rule" id="MF_01479"/>
    </source>
</evidence>
<evidence type="ECO:0000256" key="10">
    <source>
        <dbReference type="ARBA" id="ARBA00023163"/>
    </source>
</evidence>
<evidence type="ECO:0000256" key="6">
    <source>
        <dbReference type="ARBA" id="ARBA00023014"/>
    </source>
</evidence>
<dbReference type="GO" id="GO:0051539">
    <property type="term" value="F:4 iron, 4 sulfur cluster binding"/>
    <property type="evidence" value="ECO:0007669"/>
    <property type="project" value="UniProtKB-UniRule"/>
</dbReference>
<evidence type="ECO:0000256" key="7">
    <source>
        <dbReference type="ARBA" id="ARBA00023015"/>
    </source>
</evidence>
<organism evidence="13 14">
    <name type="scientific">Streptantibioticus cattleyicolor (strain ATCC 35852 / DSM 46488 / JCM 4925 / NBRC 14057 / NRRL 8057)</name>
    <name type="common">Streptomyces cattleya</name>
    <dbReference type="NCBI Taxonomy" id="1003195"/>
    <lineage>
        <taxon>Bacteria</taxon>
        <taxon>Bacillati</taxon>
        <taxon>Actinomycetota</taxon>
        <taxon>Actinomycetes</taxon>
        <taxon>Kitasatosporales</taxon>
        <taxon>Streptomycetaceae</taxon>
        <taxon>Streptantibioticus</taxon>
    </lineage>
</organism>
<dbReference type="GO" id="GO:0045454">
    <property type="term" value="P:cell redox homeostasis"/>
    <property type="evidence" value="ECO:0007669"/>
    <property type="project" value="TreeGrafter"/>
</dbReference>
<evidence type="ECO:0000256" key="1">
    <source>
        <dbReference type="ARBA" id="ARBA00004496"/>
    </source>
</evidence>
<dbReference type="PANTHER" id="PTHR38839:SF6">
    <property type="entry name" value="TRANSCRIPTIONAL REGULATOR WHIB1"/>
    <property type="match status" value="1"/>
</dbReference>
<dbReference type="GO" id="GO:0046872">
    <property type="term" value="F:metal ion binding"/>
    <property type="evidence" value="ECO:0007669"/>
    <property type="project" value="UniProtKB-KW"/>
</dbReference>
<dbReference type="EMBL" id="CP003219">
    <property type="protein sequence ID" value="AEW92662.1"/>
    <property type="molecule type" value="Genomic_DNA"/>
</dbReference>
<dbReference type="GO" id="GO:0047134">
    <property type="term" value="F:protein-disulfide reductase [NAD(P)H] activity"/>
    <property type="evidence" value="ECO:0007669"/>
    <property type="project" value="TreeGrafter"/>
</dbReference>
<keyword evidence="14" id="KW-1185">Reference proteome</keyword>
<dbReference type="RefSeq" id="WP_014141056.1">
    <property type="nucleotide sequence ID" value="NC_016111.1"/>
</dbReference>
<evidence type="ECO:0000259" key="12">
    <source>
        <dbReference type="PROSITE" id="PS51674"/>
    </source>
</evidence>